<organism evidence="18 19">
    <name type="scientific">Drosophila gunungcola</name>
    <name type="common">fruit fly</name>
    <dbReference type="NCBI Taxonomy" id="103775"/>
    <lineage>
        <taxon>Eukaryota</taxon>
        <taxon>Metazoa</taxon>
        <taxon>Ecdysozoa</taxon>
        <taxon>Arthropoda</taxon>
        <taxon>Hexapoda</taxon>
        <taxon>Insecta</taxon>
        <taxon>Pterygota</taxon>
        <taxon>Neoptera</taxon>
        <taxon>Endopterygota</taxon>
        <taxon>Diptera</taxon>
        <taxon>Brachycera</taxon>
        <taxon>Muscomorpha</taxon>
        <taxon>Ephydroidea</taxon>
        <taxon>Drosophilidae</taxon>
        <taxon>Drosophila</taxon>
        <taxon>Sophophora</taxon>
    </lineage>
</organism>
<evidence type="ECO:0000256" key="13">
    <source>
        <dbReference type="ARBA" id="ARBA00041879"/>
    </source>
</evidence>
<dbReference type="InterPro" id="IPR014752">
    <property type="entry name" value="Arrestin-like_C"/>
</dbReference>
<dbReference type="Gene3D" id="1.50.40.10">
    <property type="entry name" value="Mitochondrial carrier domain"/>
    <property type="match status" value="1"/>
</dbReference>
<dbReference type="PRINTS" id="PR00926">
    <property type="entry name" value="MITOCARRIER"/>
</dbReference>
<keyword evidence="4" id="KW-0813">Transport</keyword>
<keyword evidence="10 15" id="KW-0472">Membrane</keyword>
<dbReference type="PANTHER" id="PTHR24089">
    <property type="entry name" value="SOLUTE CARRIER FAMILY 25"/>
    <property type="match status" value="1"/>
</dbReference>
<evidence type="ECO:0000313" key="19">
    <source>
        <dbReference type="Proteomes" id="UP001059596"/>
    </source>
</evidence>
<evidence type="ECO:0000256" key="15">
    <source>
        <dbReference type="PROSITE-ProRule" id="PRU00282"/>
    </source>
</evidence>
<dbReference type="InterPro" id="IPR011022">
    <property type="entry name" value="Arrestin_C-like"/>
</dbReference>
<keyword evidence="19" id="KW-1185">Reference proteome</keyword>
<accession>A0A9P9YYK7</accession>
<evidence type="ECO:0000256" key="10">
    <source>
        <dbReference type="ARBA" id="ARBA00023136"/>
    </source>
</evidence>
<evidence type="ECO:0000256" key="2">
    <source>
        <dbReference type="ARBA" id="ARBA00005298"/>
    </source>
</evidence>
<comment type="catalytic activity">
    <reaction evidence="14">
        <text>thiamine phosphate(out) + thiamine diphosphate(in) = thiamine phosphate(in) + thiamine diphosphate(out)</text>
        <dbReference type="Rhea" id="RHEA:73383"/>
        <dbReference type="ChEBI" id="CHEBI:37575"/>
        <dbReference type="ChEBI" id="CHEBI:58937"/>
    </reaction>
</comment>
<dbReference type="PROSITE" id="PS50920">
    <property type="entry name" value="SOLCAR"/>
    <property type="match status" value="3"/>
</dbReference>
<keyword evidence="5" id="KW-0716">Sensory transduction</keyword>
<evidence type="ECO:0000256" key="7">
    <source>
        <dbReference type="ARBA" id="ARBA00022737"/>
    </source>
</evidence>
<protein>
    <recommendedName>
        <fullName evidence="12">Mitochondrial thiamine pyrophosphate carrier</fullName>
    </recommendedName>
    <alternativeName>
        <fullName evidence="13">Solute carrier family 25 member 19</fullName>
    </alternativeName>
</protein>
<feature type="domain" description="Arrestin C-terminal-like" evidence="17">
    <location>
        <begin position="169"/>
        <end position="291"/>
    </location>
</feature>
<dbReference type="InterPro" id="IPR018108">
    <property type="entry name" value="MCP_transmembrane"/>
</dbReference>
<feature type="region of interest" description="Disordered" evidence="16">
    <location>
        <begin position="291"/>
        <end position="347"/>
    </location>
</feature>
<dbReference type="InterPro" id="IPR023395">
    <property type="entry name" value="MCP_dom_sf"/>
</dbReference>
<dbReference type="SUPFAM" id="SSF81296">
    <property type="entry name" value="E set domains"/>
    <property type="match status" value="2"/>
</dbReference>
<evidence type="ECO:0000256" key="3">
    <source>
        <dbReference type="ARBA" id="ARBA00006375"/>
    </source>
</evidence>
<name>A0A9P9YYK7_9MUSC</name>
<dbReference type="GO" id="GO:0090422">
    <property type="term" value="F:thiamine pyrophosphate transmembrane transporter activity"/>
    <property type="evidence" value="ECO:0007669"/>
    <property type="project" value="UniProtKB-ARBA"/>
</dbReference>
<dbReference type="Pfam" id="PF02752">
    <property type="entry name" value="Arrestin_C"/>
    <property type="match status" value="1"/>
</dbReference>
<evidence type="ECO:0000256" key="8">
    <source>
        <dbReference type="ARBA" id="ARBA00022989"/>
    </source>
</evidence>
<feature type="repeat" description="Solcar" evidence="15">
    <location>
        <begin position="631"/>
        <end position="725"/>
    </location>
</feature>
<dbReference type="Gene3D" id="2.60.40.640">
    <property type="match status" value="2"/>
</dbReference>
<evidence type="ECO:0000256" key="9">
    <source>
        <dbReference type="ARBA" id="ARBA00023128"/>
    </source>
</evidence>
<dbReference type="FunFam" id="1.50.40.10:FF:000011">
    <property type="entry name" value="Mitochondrial thiamine pyrophosphate carrier 1"/>
    <property type="match status" value="1"/>
</dbReference>
<evidence type="ECO:0000256" key="16">
    <source>
        <dbReference type="SAM" id="MobiDB-lite"/>
    </source>
</evidence>
<dbReference type="GO" id="GO:0031966">
    <property type="term" value="C:mitochondrial membrane"/>
    <property type="evidence" value="ECO:0007669"/>
    <property type="project" value="UniProtKB-SubCell"/>
</dbReference>
<dbReference type="InterPro" id="IPR011021">
    <property type="entry name" value="Arrestin-like_N"/>
</dbReference>
<reference evidence="18" key="1">
    <citation type="journal article" date="2023" name="Genome Biol. Evol.">
        <title>Long-read-based Genome Assembly of Drosophila gunungcola Reveals Fewer Chemosensory Genes in Flower-breeding Species.</title>
        <authorList>
            <person name="Negi A."/>
            <person name="Liao B.Y."/>
            <person name="Yeh S.D."/>
        </authorList>
    </citation>
    <scope>NUCLEOTIDE SEQUENCE</scope>
    <source>
        <strain evidence="18">Sukarami</strain>
    </source>
</reference>
<comment type="caution">
    <text evidence="18">The sequence shown here is derived from an EMBL/GenBank/DDBJ whole genome shotgun (WGS) entry which is preliminary data.</text>
</comment>
<evidence type="ECO:0000313" key="18">
    <source>
        <dbReference type="EMBL" id="KAI8045489.1"/>
    </source>
</evidence>
<comment type="function">
    <text evidence="11">Mitochondrial transporter mediating uptake of thiamine diphosphate into mitochondria. It is not clear if the antiporter activity is affected by the membrane potential or by the proton electrochemical gradient.</text>
</comment>
<comment type="similarity">
    <text evidence="2">Belongs to the arrestin family.</text>
</comment>
<keyword evidence="7" id="KW-0677">Repeat</keyword>
<dbReference type="Pfam" id="PF00153">
    <property type="entry name" value="Mito_carr"/>
    <property type="match status" value="3"/>
</dbReference>
<evidence type="ECO:0000256" key="5">
    <source>
        <dbReference type="ARBA" id="ARBA00022606"/>
    </source>
</evidence>
<keyword evidence="6 15" id="KW-0812">Transmembrane</keyword>
<dbReference type="InterPro" id="IPR002067">
    <property type="entry name" value="MCP"/>
</dbReference>
<dbReference type="EMBL" id="JAMKOV010000001">
    <property type="protein sequence ID" value="KAI8045489.1"/>
    <property type="molecule type" value="Genomic_DNA"/>
</dbReference>
<keyword evidence="8" id="KW-1133">Transmembrane helix</keyword>
<evidence type="ECO:0000256" key="14">
    <source>
        <dbReference type="ARBA" id="ARBA00050799"/>
    </source>
</evidence>
<evidence type="ECO:0000256" key="4">
    <source>
        <dbReference type="ARBA" id="ARBA00022448"/>
    </source>
</evidence>
<keyword evidence="9" id="KW-0496">Mitochondrion</keyword>
<evidence type="ECO:0000256" key="12">
    <source>
        <dbReference type="ARBA" id="ARBA00040836"/>
    </source>
</evidence>
<evidence type="ECO:0000256" key="1">
    <source>
        <dbReference type="ARBA" id="ARBA00004225"/>
    </source>
</evidence>
<feature type="repeat" description="Solcar" evidence="15">
    <location>
        <begin position="531"/>
        <end position="617"/>
    </location>
</feature>
<dbReference type="AlphaFoldDB" id="A0A9P9YYK7"/>
<evidence type="ECO:0000256" key="11">
    <source>
        <dbReference type="ARBA" id="ARBA00037549"/>
    </source>
</evidence>
<dbReference type="SMART" id="SM01017">
    <property type="entry name" value="Arrestin_C"/>
    <property type="match status" value="1"/>
</dbReference>
<dbReference type="InterPro" id="IPR014756">
    <property type="entry name" value="Ig_E-set"/>
</dbReference>
<sequence length="727" mass="80151">MSSKVTFAFDSNPLGVYQAGQLISGTAELVTERPKTIRSIFITINGYGETRWQESEERVGEDGKPTKTLVTYTTTEPVYGQAGGSQLELPMGKYVFPFRTTIPPNAPTSFNGAHGQIKHEVTLTIDRAVRYNNTFKQCFSVILPHDLNKRQEYKRLESKSFWWGSIFGAHKPMIMDVSTSYSAYVPGQKIHFHLVLDNQSDVQCMDVKVRLLKNVSYRANSSGAKEQLKVTETRAKFDEFLMVPPTTPSTQSEKDPIRVGYTLRFIAKTFKLHGGGDLVMDFPLTIGTVPLMGSADDTGPEEAEKSTPSGNSHPDVSDEQFESNSFKPRYPVYPFDGKPGTNGAIGAANPPSLYPNVVDAPHATPVKFTPNPVTPASQKSPPYPTNTPAAAAAPDMAVTTGSSSEATAATAPVPRRRHSTREQLHQMLAGGLSAAITRSTCQPLDVLKIRFQLQVEPLGKSRFNEGAGAFTSKYTSIGQAVKTIYREEGLLAFWKGHNPAQVLSIMYGICQFWTYEQLSLMAKQTNYLADHQHLSNFLCGAAAGGAAVIISTPLDVIRTRLIAQDTSKGYRNATRAVSAIVRHEGPRGMYRGLSSALLQITPLMGTNFMAYRLFSDWACAFLEVSDRSQLPTWMLLGLGASSGMLSKTIVYPFDLIKKRLQIQGFESNRQTFGQTLQCHGVWDCMRLTVRQEGVRGLYKGVAPTLLKSSMTTALYFSIYDKLKQVRF</sequence>
<dbReference type="Proteomes" id="UP001059596">
    <property type="component" value="Chromosome 3R"/>
</dbReference>
<gene>
    <name evidence="18" type="ORF">M5D96_001671</name>
</gene>
<dbReference type="Pfam" id="PF00339">
    <property type="entry name" value="Arrestin_N"/>
    <property type="match status" value="1"/>
</dbReference>
<comment type="subcellular location">
    <subcellularLocation>
        <location evidence="1">Mitochondrion membrane</location>
        <topology evidence="1">Multi-pass membrane protein</topology>
    </subcellularLocation>
</comment>
<dbReference type="SUPFAM" id="SSF103506">
    <property type="entry name" value="Mitochondrial carrier"/>
    <property type="match status" value="1"/>
</dbReference>
<proteinExistence type="inferred from homology"/>
<evidence type="ECO:0000256" key="6">
    <source>
        <dbReference type="ARBA" id="ARBA00022692"/>
    </source>
</evidence>
<feature type="repeat" description="Solcar" evidence="15">
    <location>
        <begin position="421"/>
        <end position="521"/>
    </location>
</feature>
<evidence type="ECO:0000259" key="17">
    <source>
        <dbReference type="SMART" id="SM01017"/>
    </source>
</evidence>
<comment type="similarity">
    <text evidence="3">Belongs to the mitochondrial carrier (TC 2.A.29) family.</text>
</comment>
<feature type="region of interest" description="Disordered" evidence="16">
    <location>
        <begin position="369"/>
        <end position="390"/>
    </location>
</feature>